<evidence type="ECO:0000313" key="5">
    <source>
        <dbReference type="EMBL" id="GFZ30754.1"/>
    </source>
</evidence>
<protein>
    <recommendedName>
        <fullName evidence="4">Signal transduction histidine kinase osmosensitive K+ channel sensor N-terminal domain-containing protein</fullName>
    </recommendedName>
</protein>
<evidence type="ECO:0000259" key="4">
    <source>
        <dbReference type="Pfam" id="PF02702"/>
    </source>
</evidence>
<dbReference type="InterPro" id="IPR003852">
    <property type="entry name" value="Sig_transdc_His_kinase_KdpD_N"/>
</dbReference>
<feature type="domain" description="Signal transduction histidine kinase osmosensitive K+ channel sensor N-terminal" evidence="4">
    <location>
        <begin position="7"/>
        <end position="211"/>
    </location>
</feature>
<gene>
    <name evidence="5" type="ORF">CSC2_12800</name>
</gene>
<dbReference type="Proteomes" id="UP000663802">
    <property type="component" value="Unassembled WGS sequence"/>
</dbReference>
<dbReference type="Gene3D" id="3.40.50.300">
    <property type="entry name" value="P-loop containing nucleotide triphosphate hydrolases"/>
    <property type="match status" value="1"/>
</dbReference>
<keyword evidence="6" id="KW-1185">Reference proteome</keyword>
<evidence type="ECO:0000313" key="6">
    <source>
        <dbReference type="Proteomes" id="UP000663802"/>
    </source>
</evidence>
<dbReference type="EMBL" id="BMBA01000001">
    <property type="protein sequence ID" value="GFZ30754.1"/>
    <property type="molecule type" value="Genomic_DNA"/>
</dbReference>
<keyword evidence="2" id="KW-0418">Kinase</keyword>
<evidence type="ECO:0000256" key="3">
    <source>
        <dbReference type="ARBA" id="ARBA00023012"/>
    </source>
</evidence>
<dbReference type="SUPFAM" id="SSF52402">
    <property type="entry name" value="Adenine nucleotide alpha hydrolases-like"/>
    <property type="match status" value="1"/>
</dbReference>
<dbReference type="Pfam" id="PF02702">
    <property type="entry name" value="KdpD"/>
    <property type="match status" value="1"/>
</dbReference>
<name>A0ABQ1E7L5_9CLOT</name>
<proteinExistence type="predicted"/>
<dbReference type="PANTHER" id="PTHR45569:SF1">
    <property type="entry name" value="SENSOR PROTEIN KDPD"/>
    <property type="match status" value="1"/>
</dbReference>
<organism evidence="5 6">
    <name type="scientific">Clostridium zeae</name>
    <dbReference type="NCBI Taxonomy" id="2759022"/>
    <lineage>
        <taxon>Bacteria</taxon>
        <taxon>Bacillati</taxon>
        <taxon>Bacillota</taxon>
        <taxon>Clostridia</taxon>
        <taxon>Eubacteriales</taxon>
        <taxon>Clostridiaceae</taxon>
        <taxon>Clostridium</taxon>
    </lineage>
</organism>
<sequence>MSNETERGKLKIFLGYAPGVGKTYTMLREANEMHENGEDIVIGYLETHGRAETEQQIGNLFIVPRKEIEYKGRSLEELDKEAVLKLHPKFVLIDELAHTNIPECKNTKRYEDVVEILDAGINVISTLNIQHLESINDVVERITEVKIRETIPDSVLSLADEIVLVDLTPDALINRLSRGKIYKKDVITNALGNFFRKGNLTALREIALMEMSLGASKLVQNVDDDFNVTQFRENEFIVVCVSSNPLGINLIRRGSRIAKTYKCNWVVVAVDCTHRFAPTPSENDNKILEGHKKLALSLGGEFTMLKGKSISGELSKFIKTSNATQVIIGKSRRTKLQTLVRGSTISKLLKFTRNVEYHIIPY</sequence>
<dbReference type="InterPro" id="IPR027417">
    <property type="entry name" value="P-loop_NTPase"/>
</dbReference>
<reference evidence="5 6" key="1">
    <citation type="journal article" date="2021" name="Int. J. Syst. Evol. Microbiol.">
        <title>Clostridium zeae sp. nov., isolated from corn silage.</title>
        <authorList>
            <person name="Kobayashi H."/>
            <person name="Tanizawa Y."/>
            <person name="Yagura M."/>
            <person name="Sakamoto M."/>
            <person name="Ohkuma M."/>
            <person name="Tohno M."/>
        </authorList>
    </citation>
    <scope>NUCLEOTIDE SEQUENCE [LARGE SCALE GENOMIC DNA]</scope>
    <source>
        <strain evidence="5 6">CSC2</strain>
    </source>
</reference>
<evidence type="ECO:0000256" key="1">
    <source>
        <dbReference type="ARBA" id="ARBA00022679"/>
    </source>
</evidence>
<comment type="caution">
    <text evidence="5">The sequence shown here is derived from an EMBL/GenBank/DDBJ whole genome shotgun (WGS) entry which is preliminary data.</text>
</comment>
<dbReference type="PANTHER" id="PTHR45569">
    <property type="entry name" value="SENSOR PROTEIN KDPD"/>
    <property type="match status" value="1"/>
</dbReference>
<keyword evidence="3" id="KW-0902">Two-component regulatory system</keyword>
<evidence type="ECO:0000256" key="2">
    <source>
        <dbReference type="ARBA" id="ARBA00022777"/>
    </source>
</evidence>
<dbReference type="RefSeq" id="WP_206868803.1">
    <property type="nucleotide sequence ID" value="NZ_BMBA01000001.1"/>
</dbReference>
<dbReference type="SUPFAM" id="SSF52540">
    <property type="entry name" value="P-loop containing nucleoside triphosphate hydrolases"/>
    <property type="match status" value="1"/>
</dbReference>
<keyword evidence="1" id="KW-0808">Transferase</keyword>
<dbReference type="InterPro" id="IPR052023">
    <property type="entry name" value="Histidine_kinase_KdpD"/>
</dbReference>
<accession>A0ABQ1E7L5</accession>